<dbReference type="Proteomes" id="UP000509771">
    <property type="component" value="Chromosome"/>
</dbReference>
<accession>A0A7D5M068</accession>
<dbReference type="OrthoDB" id="1697at2157"/>
<proteinExistence type="predicted"/>
<gene>
    <name evidence="1" type="ORF">C5F47_03065</name>
</gene>
<organism evidence="1 2">
    <name type="scientific">Nitrosopumilus cobalaminigenes</name>
    <dbReference type="NCBI Taxonomy" id="1470066"/>
    <lineage>
        <taxon>Archaea</taxon>
        <taxon>Nitrososphaerota</taxon>
        <taxon>Nitrososphaeria</taxon>
        <taxon>Nitrosopumilales</taxon>
        <taxon>Nitrosopumilaceae</taxon>
        <taxon>Nitrosopumilus</taxon>
    </lineage>
</organism>
<evidence type="ECO:0008006" key="3">
    <source>
        <dbReference type="Google" id="ProtNLM"/>
    </source>
</evidence>
<dbReference type="KEGG" id="ncl:C5F47_03065"/>
<dbReference type="RefSeq" id="WP_179361447.1">
    <property type="nucleotide sequence ID" value="NZ_CP026993.1"/>
</dbReference>
<keyword evidence="2" id="KW-1185">Reference proteome</keyword>
<protein>
    <recommendedName>
        <fullName evidence="3">Zinc ribbon domain-containing protein</fullName>
    </recommendedName>
</protein>
<evidence type="ECO:0000313" key="1">
    <source>
        <dbReference type="EMBL" id="QLH02611.1"/>
    </source>
</evidence>
<sequence>MAKKFSDDELDEVLSKIVKFDTDGIRFIHLKNSVKKNFVKIKIAEFKLKDILVFLDENSLVQRIPFDDKPGFHDLTLYRISDKGRDLIAKFIRDPNDDWNKSSYSSNVFCQNCGHSYEIRISYSKTVKTWAKSERCPNCAMKGTLETKTI</sequence>
<reference evidence="1 2" key="1">
    <citation type="submission" date="2018-02" db="EMBL/GenBank/DDBJ databases">
        <title>Complete genome of Nitrosopumilus cobalaminigenes HCA1.</title>
        <authorList>
            <person name="Qin W."/>
            <person name="Zheng Y."/>
            <person name="Stahl D.A."/>
        </authorList>
    </citation>
    <scope>NUCLEOTIDE SEQUENCE [LARGE SCALE GENOMIC DNA]</scope>
    <source>
        <strain evidence="1 2">HCA1</strain>
    </source>
</reference>
<dbReference type="GeneID" id="56058967"/>
<dbReference type="AlphaFoldDB" id="A0A7D5M068"/>
<name>A0A7D5M068_9ARCH</name>
<dbReference type="EMBL" id="CP026993">
    <property type="protein sequence ID" value="QLH02611.1"/>
    <property type="molecule type" value="Genomic_DNA"/>
</dbReference>
<evidence type="ECO:0000313" key="2">
    <source>
        <dbReference type="Proteomes" id="UP000509771"/>
    </source>
</evidence>